<gene>
    <name evidence="1" type="ORF">M6B38_314990</name>
</gene>
<sequence length="136" mass="15640">MNKYKKKEKEQIKMRTHPALNGGYGKRRVVDEVSWPNDGEVRGAVRPQQGGLRLGGAGSDRKIWALASRSNGEVWWLLNSGLTADHNDEDPVRKLRVRSTKVRQLKTRVARMTLRKWQRSIRWHWMPSAVAQLGTV</sequence>
<reference evidence="1" key="2">
    <citation type="submission" date="2023-04" db="EMBL/GenBank/DDBJ databases">
        <authorList>
            <person name="Bruccoleri R.E."/>
            <person name="Oakeley E.J."/>
            <person name="Faust A.-M."/>
            <person name="Dessus-Babus S."/>
            <person name="Altorfer M."/>
            <person name="Burckhardt D."/>
            <person name="Oertli M."/>
            <person name="Naumann U."/>
            <person name="Petersen F."/>
            <person name="Wong J."/>
        </authorList>
    </citation>
    <scope>NUCLEOTIDE SEQUENCE</scope>
    <source>
        <strain evidence="1">GSM-AAB239-AS_SAM_17_03QT</strain>
        <tissue evidence="1">Leaf</tissue>
    </source>
</reference>
<protein>
    <submittedName>
        <fullName evidence="1">Uncharacterized protein</fullName>
    </submittedName>
</protein>
<dbReference type="Proteomes" id="UP001140949">
    <property type="component" value="Unassembled WGS sequence"/>
</dbReference>
<reference evidence="1" key="1">
    <citation type="journal article" date="2023" name="GigaByte">
        <title>Genome assembly of the bearded iris, Iris pallida Lam.</title>
        <authorList>
            <person name="Bruccoleri R.E."/>
            <person name="Oakeley E.J."/>
            <person name="Faust A.M.E."/>
            <person name="Altorfer M."/>
            <person name="Dessus-Babus S."/>
            <person name="Burckhardt D."/>
            <person name="Oertli M."/>
            <person name="Naumann U."/>
            <person name="Petersen F."/>
            <person name="Wong J."/>
        </authorList>
    </citation>
    <scope>NUCLEOTIDE SEQUENCE</scope>
    <source>
        <strain evidence="1">GSM-AAB239-AS_SAM_17_03QT</strain>
    </source>
</reference>
<accession>A0AAX6HFF8</accession>
<organism evidence="1 2">
    <name type="scientific">Iris pallida</name>
    <name type="common">Sweet iris</name>
    <dbReference type="NCBI Taxonomy" id="29817"/>
    <lineage>
        <taxon>Eukaryota</taxon>
        <taxon>Viridiplantae</taxon>
        <taxon>Streptophyta</taxon>
        <taxon>Embryophyta</taxon>
        <taxon>Tracheophyta</taxon>
        <taxon>Spermatophyta</taxon>
        <taxon>Magnoliopsida</taxon>
        <taxon>Liliopsida</taxon>
        <taxon>Asparagales</taxon>
        <taxon>Iridaceae</taxon>
        <taxon>Iridoideae</taxon>
        <taxon>Irideae</taxon>
        <taxon>Iris</taxon>
    </lineage>
</organism>
<dbReference type="AlphaFoldDB" id="A0AAX6HFF8"/>
<dbReference type="EMBL" id="JANAVB010009999">
    <property type="protein sequence ID" value="KAJ6839462.1"/>
    <property type="molecule type" value="Genomic_DNA"/>
</dbReference>
<evidence type="ECO:0000313" key="2">
    <source>
        <dbReference type="Proteomes" id="UP001140949"/>
    </source>
</evidence>
<evidence type="ECO:0000313" key="1">
    <source>
        <dbReference type="EMBL" id="KAJ6839462.1"/>
    </source>
</evidence>
<name>A0AAX6HFF8_IRIPA</name>
<comment type="caution">
    <text evidence="1">The sequence shown here is derived from an EMBL/GenBank/DDBJ whole genome shotgun (WGS) entry which is preliminary data.</text>
</comment>
<keyword evidence="2" id="KW-1185">Reference proteome</keyword>
<proteinExistence type="predicted"/>